<protein>
    <submittedName>
        <fullName evidence="2">Uncharacterized protein</fullName>
    </submittedName>
</protein>
<proteinExistence type="predicted"/>
<accession>A0A9P7AR67</accession>
<dbReference type="RefSeq" id="XP_041160829.1">
    <property type="nucleotide sequence ID" value="XM_041306469.1"/>
</dbReference>
<dbReference type="Proteomes" id="UP000719766">
    <property type="component" value="Unassembled WGS sequence"/>
</dbReference>
<gene>
    <name evidence="2" type="ORF">HD556DRAFT_1442566</name>
</gene>
<dbReference type="Pfam" id="PF20414">
    <property type="entry name" value="DUF6698"/>
    <property type="match status" value="1"/>
</dbReference>
<dbReference type="EMBL" id="JABBWE010000024">
    <property type="protein sequence ID" value="KAG1794790.1"/>
    <property type="molecule type" value="Genomic_DNA"/>
</dbReference>
<comment type="caution">
    <text evidence="2">The sequence shown here is derived from an EMBL/GenBank/DDBJ whole genome shotgun (WGS) entry which is preliminary data.</text>
</comment>
<dbReference type="InterPro" id="IPR046521">
    <property type="entry name" value="DUF6698"/>
</dbReference>
<evidence type="ECO:0000313" key="2">
    <source>
        <dbReference type="EMBL" id="KAG1794790.1"/>
    </source>
</evidence>
<reference evidence="2" key="1">
    <citation type="journal article" date="2020" name="New Phytol.">
        <title>Comparative genomics reveals dynamic genome evolution in host specialist ectomycorrhizal fungi.</title>
        <authorList>
            <person name="Lofgren L.A."/>
            <person name="Nguyen N.H."/>
            <person name="Vilgalys R."/>
            <person name="Ruytinx J."/>
            <person name="Liao H.L."/>
            <person name="Branco S."/>
            <person name="Kuo A."/>
            <person name="LaButti K."/>
            <person name="Lipzen A."/>
            <person name="Andreopoulos W."/>
            <person name="Pangilinan J."/>
            <person name="Riley R."/>
            <person name="Hundley H."/>
            <person name="Na H."/>
            <person name="Barry K."/>
            <person name="Grigoriev I.V."/>
            <person name="Stajich J.E."/>
            <person name="Kennedy P.G."/>
        </authorList>
    </citation>
    <scope>NUCLEOTIDE SEQUENCE</scope>
    <source>
        <strain evidence="2">S12</strain>
    </source>
</reference>
<dbReference type="AlphaFoldDB" id="A0A9P7AR67"/>
<feature type="region of interest" description="Disordered" evidence="1">
    <location>
        <begin position="300"/>
        <end position="330"/>
    </location>
</feature>
<sequence length="437" mass="49259">MIVTEEFKKGADIVDNVIVGTAILPVSGSDERKSCSTSVNLAPHQFQILVLEKLSSWSPSPSDNNSPNATHNALKRRIAALEEQNAELQGESHRNKSHGDIYVPAGRAIRRLVSLTDRVEDLIGEHDRRSALCDEDDQHTEEEERTYQSFQQLLRWVPCVRSLINSQSDGYQLNVAYQKLNKGADSARGDDASSLKKTVASWLNESRPTPNPPISSVDKSGRGFYHDATGELLCPVDFHWANPRTKEGIRNYEPDFQVTAHSWPAFLYSNGKYDPDDPTKGLFKSVWLVRTFKHIFTSPSSAGEIRPDEEEPLGYQESSHKRSRTSGERRTRSNIATILGMRSVQPRAIAYSAVQLRFALSSCGAWHIVDDEFDHRQFYIYIIDYFEHPPTSAAKASIDSLLVWWNRKVFGARNVSTYLPQNVAQYSVANTSARRCQ</sequence>
<organism evidence="2 3">
    <name type="scientific">Suillus plorans</name>
    <dbReference type="NCBI Taxonomy" id="116603"/>
    <lineage>
        <taxon>Eukaryota</taxon>
        <taxon>Fungi</taxon>
        <taxon>Dikarya</taxon>
        <taxon>Basidiomycota</taxon>
        <taxon>Agaricomycotina</taxon>
        <taxon>Agaricomycetes</taxon>
        <taxon>Agaricomycetidae</taxon>
        <taxon>Boletales</taxon>
        <taxon>Suillineae</taxon>
        <taxon>Suillaceae</taxon>
        <taxon>Suillus</taxon>
    </lineage>
</organism>
<evidence type="ECO:0000256" key="1">
    <source>
        <dbReference type="SAM" id="MobiDB-lite"/>
    </source>
</evidence>
<keyword evidence="3" id="KW-1185">Reference proteome</keyword>
<dbReference type="OrthoDB" id="2680265at2759"/>
<evidence type="ECO:0000313" key="3">
    <source>
        <dbReference type="Proteomes" id="UP000719766"/>
    </source>
</evidence>
<name>A0A9P7AR67_9AGAM</name>
<dbReference type="GeneID" id="64600233"/>